<dbReference type="SUPFAM" id="SSF52058">
    <property type="entry name" value="L domain-like"/>
    <property type="match status" value="1"/>
</dbReference>
<dbReference type="PANTHER" id="PTHR23155:SF1185">
    <property type="entry name" value="DISEASE RESISTANCE RPP8-LIKE PROTEIN 3-RELATED"/>
    <property type="match status" value="1"/>
</dbReference>
<dbReference type="Gene3D" id="1.10.10.10">
    <property type="entry name" value="Winged helix-like DNA-binding domain superfamily/Winged helix DNA-binding domain"/>
    <property type="match status" value="1"/>
</dbReference>
<dbReference type="SUPFAM" id="SSF52540">
    <property type="entry name" value="P-loop containing nucleoside triphosphate hydrolases"/>
    <property type="match status" value="1"/>
</dbReference>
<dbReference type="Gene3D" id="3.40.50.300">
    <property type="entry name" value="P-loop containing nucleotide triphosphate hydrolases"/>
    <property type="match status" value="1"/>
</dbReference>
<keyword evidence="3" id="KW-0611">Plant defense</keyword>
<evidence type="ECO:0000259" key="7">
    <source>
        <dbReference type="Pfam" id="PF23598"/>
    </source>
</evidence>
<dbReference type="EMBL" id="PDCK01000041">
    <property type="protein sequence ID" value="PRQ44559.1"/>
    <property type="molecule type" value="Genomic_DNA"/>
</dbReference>
<protein>
    <submittedName>
        <fullName evidence="8">Putative P-loop containing nucleoside triphosphate hydrolase, leucine-rich repeat domain, L</fullName>
    </submittedName>
</protein>
<dbReference type="InterPro" id="IPR038005">
    <property type="entry name" value="RX-like_CC"/>
</dbReference>
<keyword evidence="8" id="KW-0378">Hydrolase</keyword>
<dbReference type="Pfam" id="PF23598">
    <property type="entry name" value="LRR_14"/>
    <property type="match status" value="1"/>
</dbReference>
<dbReference type="AlphaFoldDB" id="A0A2P6RDN7"/>
<accession>A0A2P6RDN7</accession>
<evidence type="ECO:0000256" key="1">
    <source>
        <dbReference type="ARBA" id="ARBA00022737"/>
    </source>
</evidence>
<sequence length="949" mass="109173">MAEAVVSFLVERVGDYIIQEGRPLFGVGNQVRRAHRDLVFIKGFLKDADAKQRDSEAIRTFVAQIRDAAYDLEDVIEAFVLKVDSRRKGGIKNFLKRLGCIFVEGVRRYKIGSEIGVITITISDLKQDLQTYGIKEMRDSSTSLQLCEAQQLLRRTYTHVIDRNVVGLEDSVHELVGHLVKEEHRHRVVSIIGMGGSGKTTIAKQVYHHKGVTDHFDCLAWVCISQQYQVRDVLERIYVKLLCPTKEERDEIAKLKDDEIPGRLSRLQNEKKCLIVLDDIWKRETWDFLKAAFECHEDSKSRILLTTRNEQVASHADDNGFHYRPPPLNESESWKLFEKIAMSGRKAGIDAEVYTKMEELGKEMVQHCRGLPLAVIVLAGLLARKNTIKDWETIQENVGVYISRGFGRREEEHAYASWVLALSYDDLPYHLKPCFLYLGHFPEDHEIRMKSLTRLWIAEGFISLTKQRQSSGETMEDVAYNWLNELVERCVIQVGERSSTFENIKTCRMHDLLRDLCLRKAEEENFLQVVKGSQKNEAMHPVSSSSSMVTYASPMGKIRRLAVYLDENDDKLVPSLRERGGHLRSLLYIGPNDFRWFPKRKELIPSKFKDFKLLRALMIEGMHDGEVKIKLPREIGNMVHLRFLSLRRSNIKSFPPFLGNLICLQTLDFFVRDDYMFIPNVICKMNKLRHLYLPWRYRARGKLQLSALGDLQTLNYVSSRYCDLNDLAKLGNLRKLRIRLSSSQSKNLEKILDAAGCVLNGIRSLRLVNHVGMKSGAEVSQIVARCSQIYKLKLWGPTLELPKEFHSYSNLTKLLLSDCALKDDQMAILEKLPNLKSLDLCDNVFEENTKVLVFSAGSFPRLQFLELYALKGITEWRVEEGAMPCLCKLIIDYCRELSTVPNGLRHLTTLKDLKIEHMPKPFCSKLEEGGEDFHEVQHIPSLILQIPRD</sequence>
<dbReference type="PRINTS" id="PR00364">
    <property type="entry name" value="DISEASERSIST"/>
</dbReference>
<dbReference type="InterPro" id="IPR044974">
    <property type="entry name" value="Disease_R_plants"/>
</dbReference>
<dbReference type="FunFam" id="3.40.50.300:FF:001091">
    <property type="entry name" value="Probable disease resistance protein At1g61300"/>
    <property type="match status" value="1"/>
</dbReference>
<evidence type="ECO:0000259" key="5">
    <source>
        <dbReference type="Pfam" id="PF18052"/>
    </source>
</evidence>
<keyword evidence="1" id="KW-0677">Repeat</keyword>
<evidence type="ECO:0000259" key="4">
    <source>
        <dbReference type="Pfam" id="PF00931"/>
    </source>
</evidence>
<dbReference type="Gene3D" id="1.20.5.4130">
    <property type="match status" value="1"/>
</dbReference>
<comment type="caution">
    <text evidence="8">The sequence shown here is derived from an EMBL/GenBank/DDBJ whole genome shotgun (WGS) entry which is preliminary data.</text>
</comment>
<dbReference type="Gene3D" id="1.10.8.430">
    <property type="entry name" value="Helical domain of apoptotic protease-activating factors"/>
    <property type="match status" value="1"/>
</dbReference>
<organism evidence="8 9">
    <name type="scientific">Rosa chinensis</name>
    <name type="common">China rose</name>
    <dbReference type="NCBI Taxonomy" id="74649"/>
    <lineage>
        <taxon>Eukaryota</taxon>
        <taxon>Viridiplantae</taxon>
        <taxon>Streptophyta</taxon>
        <taxon>Embryophyta</taxon>
        <taxon>Tracheophyta</taxon>
        <taxon>Spermatophyta</taxon>
        <taxon>Magnoliopsida</taxon>
        <taxon>eudicotyledons</taxon>
        <taxon>Gunneridae</taxon>
        <taxon>Pentapetalae</taxon>
        <taxon>rosids</taxon>
        <taxon>fabids</taxon>
        <taxon>Rosales</taxon>
        <taxon>Rosaceae</taxon>
        <taxon>Rosoideae</taxon>
        <taxon>Rosoideae incertae sedis</taxon>
        <taxon>Rosa</taxon>
    </lineage>
</organism>
<evidence type="ECO:0000313" key="9">
    <source>
        <dbReference type="Proteomes" id="UP000238479"/>
    </source>
</evidence>
<evidence type="ECO:0000259" key="6">
    <source>
        <dbReference type="Pfam" id="PF23559"/>
    </source>
</evidence>
<dbReference type="PANTHER" id="PTHR23155">
    <property type="entry name" value="DISEASE RESISTANCE PROTEIN RP"/>
    <property type="match status" value="1"/>
</dbReference>
<dbReference type="Pfam" id="PF18052">
    <property type="entry name" value="Rx_N"/>
    <property type="match status" value="1"/>
</dbReference>
<dbReference type="InterPro" id="IPR002182">
    <property type="entry name" value="NB-ARC"/>
</dbReference>
<dbReference type="FunFam" id="1.10.10.10:FF:000322">
    <property type="entry name" value="Probable disease resistance protein At1g63360"/>
    <property type="match status" value="1"/>
</dbReference>
<dbReference type="CDD" id="cd14798">
    <property type="entry name" value="RX-CC_like"/>
    <property type="match status" value="1"/>
</dbReference>
<keyword evidence="9" id="KW-1185">Reference proteome</keyword>
<dbReference type="Gene3D" id="3.80.10.10">
    <property type="entry name" value="Ribonuclease Inhibitor"/>
    <property type="match status" value="1"/>
</dbReference>
<gene>
    <name evidence="8" type="ORF">RchiOBHm_Chr3g0480581</name>
</gene>
<dbReference type="Pfam" id="PF23559">
    <property type="entry name" value="WHD_DRP"/>
    <property type="match status" value="1"/>
</dbReference>
<feature type="domain" description="NB-ARC" evidence="4">
    <location>
        <begin position="169"/>
        <end position="344"/>
    </location>
</feature>
<evidence type="ECO:0000256" key="3">
    <source>
        <dbReference type="ARBA" id="ARBA00022821"/>
    </source>
</evidence>
<evidence type="ECO:0000313" key="8">
    <source>
        <dbReference type="EMBL" id="PRQ44559.1"/>
    </source>
</evidence>
<keyword evidence="2" id="KW-0547">Nucleotide-binding</keyword>
<dbReference type="GO" id="GO:0016787">
    <property type="term" value="F:hydrolase activity"/>
    <property type="evidence" value="ECO:0007669"/>
    <property type="project" value="UniProtKB-KW"/>
</dbReference>
<dbReference type="Proteomes" id="UP000238479">
    <property type="component" value="Chromosome 3"/>
</dbReference>
<dbReference type="Pfam" id="PF00931">
    <property type="entry name" value="NB-ARC"/>
    <property type="match status" value="1"/>
</dbReference>
<dbReference type="InterPro" id="IPR042197">
    <property type="entry name" value="Apaf_helical"/>
</dbReference>
<dbReference type="InterPro" id="IPR041118">
    <property type="entry name" value="Rx_N"/>
</dbReference>
<dbReference type="InterPro" id="IPR032675">
    <property type="entry name" value="LRR_dom_sf"/>
</dbReference>
<name>A0A2P6RDN7_ROSCH</name>
<reference evidence="8 9" key="1">
    <citation type="journal article" date="2018" name="Nat. Genet.">
        <title>The Rosa genome provides new insights in the design of modern roses.</title>
        <authorList>
            <person name="Bendahmane M."/>
        </authorList>
    </citation>
    <scope>NUCLEOTIDE SEQUENCE [LARGE SCALE GENOMIC DNA]</scope>
    <source>
        <strain evidence="9">cv. Old Blush</strain>
    </source>
</reference>
<dbReference type="GO" id="GO:0098542">
    <property type="term" value="P:defense response to other organism"/>
    <property type="evidence" value="ECO:0007669"/>
    <property type="project" value="TreeGrafter"/>
</dbReference>
<dbReference type="InterPro" id="IPR055414">
    <property type="entry name" value="LRR_R13L4/SHOC2-like"/>
</dbReference>
<dbReference type="InterPro" id="IPR027417">
    <property type="entry name" value="P-loop_NTPase"/>
</dbReference>
<dbReference type="GO" id="GO:0043531">
    <property type="term" value="F:ADP binding"/>
    <property type="evidence" value="ECO:0007669"/>
    <property type="project" value="InterPro"/>
</dbReference>
<dbReference type="InterPro" id="IPR036388">
    <property type="entry name" value="WH-like_DNA-bd_sf"/>
</dbReference>
<dbReference type="FunFam" id="1.10.8.430:FF:000003">
    <property type="entry name" value="Probable disease resistance protein At5g66910"/>
    <property type="match status" value="1"/>
</dbReference>
<dbReference type="Gramene" id="PRQ44559">
    <property type="protein sequence ID" value="PRQ44559"/>
    <property type="gene ID" value="RchiOBHm_Chr3g0480581"/>
</dbReference>
<dbReference type="OMA" id="QEGCTME"/>
<evidence type="ECO:0000256" key="2">
    <source>
        <dbReference type="ARBA" id="ARBA00022741"/>
    </source>
</evidence>
<proteinExistence type="predicted"/>
<feature type="domain" description="Disease resistance protein winged helix" evidence="6">
    <location>
        <begin position="441"/>
        <end position="517"/>
    </location>
</feature>
<feature type="domain" description="Disease resistance R13L4/SHOC-2-like LRR" evidence="7">
    <location>
        <begin position="597"/>
        <end position="917"/>
    </location>
</feature>
<feature type="domain" description="Disease resistance N-terminal" evidence="5">
    <location>
        <begin position="5"/>
        <end position="88"/>
    </location>
</feature>
<dbReference type="InterPro" id="IPR058922">
    <property type="entry name" value="WHD_DRP"/>
</dbReference>